<name>A0A5N5SXX6_9CRUS</name>
<evidence type="ECO:0000313" key="3">
    <source>
        <dbReference type="Proteomes" id="UP000326759"/>
    </source>
</evidence>
<evidence type="ECO:0000313" key="2">
    <source>
        <dbReference type="EMBL" id="KAB7499061.1"/>
    </source>
</evidence>
<reference evidence="2 3" key="1">
    <citation type="journal article" date="2019" name="PLoS Biol.">
        <title>Sex chromosomes control vertical transmission of feminizing Wolbachia symbionts in an isopod.</title>
        <authorList>
            <person name="Becking T."/>
            <person name="Chebbi M.A."/>
            <person name="Giraud I."/>
            <person name="Moumen B."/>
            <person name="Laverre T."/>
            <person name="Caubet Y."/>
            <person name="Peccoud J."/>
            <person name="Gilbert C."/>
            <person name="Cordaux R."/>
        </authorList>
    </citation>
    <scope>NUCLEOTIDE SEQUENCE [LARGE SCALE GENOMIC DNA]</scope>
    <source>
        <strain evidence="2">ANa2</strain>
        <tissue evidence="2">Whole body excluding digestive tract and cuticle</tissue>
    </source>
</reference>
<feature type="region of interest" description="Disordered" evidence="1">
    <location>
        <begin position="1"/>
        <end position="27"/>
    </location>
</feature>
<proteinExistence type="predicted"/>
<comment type="caution">
    <text evidence="2">The sequence shown here is derived from an EMBL/GenBank/DDBJ whole genome shotgun (WGS) entry which is preliminary data.</text>
</comment>
<feature type="compositionally biased region" description="Basic and acidic residues" evidence="1">
    <location>
        <begin position="9"/>
        <end position="26"/>
    </location>
</feature>
<dbReference type="Proteomes" id="UP000326759">
    <property type="component" value="Unassembled WGS sequence"/>
</dbReference>
<gene>
    <name evidence="2" type="ORF">Anas_06568</name>
</gene>
<keyword evidence="3" id="KW-1185">Reference proteome</keyword>
<evidence type="ECO:0000256" key="1">
    <source>
        <dbReference type="SAM" id="MobiDB-lite"/>
    </source>
</evidence>
<organism evidence="2 3">
    <name type="scientific">Armadillidium nasatum</name>
    <dbReference type="NCBI Taxonomy" id="96803"/>
    <lineage>
        <taxon>Eukaryota</taxon>
        <taxon>Metazoa</taxon>
        <taxon>Ecdysozoa</taxon>
        <taxon>Arthropoda</taxon>
        <taxon>Crustacea</taxon>
        <taxon>Multicrustacea</taxon>
        <taxon>Malacostraca</taxon>
        <taxon>Eumalacostraca</taxon>
        <taxon>Peracarida</taxon>
        <taxon>Isopoda</taxon>
        <taxon>Oniscidea</taxon>
        <taxon>Crinocheta</taxon>
        <taxon>Armadillidiidae</taxon>
        <taxon>Armadillidium</taxon>
    </lineage>
</organism>
<dbReference type="AlphaFoldDB" id="A0A5N5SXX6"/>
<accession>A0A5N5SXX6</accession>
<dbReference type="OrthoDB" id="10494417at2759"/>
<dbReference type="EMBL" id="SEYY01018720">
    <property type="protein sequence ID" value="KAB7499061.1"/>
    <property type="molecule type" value="Genomic_DNA"/>
</dbReference>
<protein>
    <submittedName>
        <fullName evidence="2">Uncharacterized protein</fullName>
    </submittedName>
</protein>
<sequence>MMANYKRVNKPDDGKGKPESQKNYTEEEKEIIDIDLNPLYHQYQECMSTTGLDLRMKRLESLLMESDLFAKGLRPLEKQSQILKVGIFLMDLNWIYFTPSNTDGAETPFVVTTLSDLIGNTVLGGLINWDSLLESLHGMRLEESQEIIVENLEKLSRIFSYFKEQWNDKNLENVLLILAGEKLFKKGENREYKKNFCFKMAKKYLPLDMQLLFTKSFSEEDLTVLVSEIYNLGSAVPIVIAEPLGVYYLLSTQVEFINKKTLELNMKLQNSELALSGEFLDDLYLLQTRYRKDMYNMSGKELEDSESCRLLPREVQIPCNLHTERMLVPLEQLVPPNFLFRKDMPNYLRLAGVTYYMTKMIALQIGTDEINLKSYNENNCLIENIPTFFEERNSKLRIRYKADVTEEMKSETLLEFQAFNVAWRVFKYLIPPKSDVKLNETEESCH</sequence>